<protein>
    <recommendedName>
        <fullName evidence="9">O-antigen/teichoic acid export membrane protein</fullName>
    </recommendedName>
</protein>
<evidence type="ECO:0000256" key="3">
    <source>
        <dbReference type="ARBA" id="ARBA00022692"/>
    </source>
</evidence>
<feature type="transmembrane region" description="Helical" evidence="6">
    <location>
        <begin position="33"/>
        <end position="54"/>
    </location>
</feature>
<organism evidence="7 8">
    <name type="scientific">Pedococcus bigeumensis</name>
    <dbReference type="NCBI Taxonomy" id="433644"/>
    <lineage>
        <taxon>Bacteria</taxon>
        <taxon>Bacillati</taxon>
        <taxon>Actinomycetota</taxon>
        <taxon>Actinomycetes</taxon>
        <taxon>Micrococcales</taxon>
        <taxon>Intrasporangiaceae</taxon>
        <taxon>Pedococcus</taxon>
    </lineage>
</organism>
<dbReference type="GO" id="GO:0005886">
    <property type="term" value="C:plasma membrane"/>
    <property type="evidence" value="ECO:0007669"/>
    <property type="project" value="UniProtKB-SubCell"/>
</dbReference>
<dbReference type="AlphaFoldDB" id="A0A502CT91"/>
<feature type="transmembrane region" description="Helical" evidence="6">
    <location>
        <begin position="137"/>
        <end position="156"/>
    </location>
</feature>
<evidence type="ECO:0000256" key="5">
    <source>
        <dbReference type="ARBA" id="ARBA00023136"/>
    </source>
</evidence>
<reference evidence="7 8" key="1">
    <citation type="journal article" date="2019" name="Environ. Microbiol.">
        <title>Species interactions and distinct microbial communities in high Arctic permafrost affected cryosols are associated with the CH4 and CO2 gas fluxes.</title>
        <authorList>
            <person name="Altshuler I."/>
            <person name="Hamel J."/>
            <person name="Turney S."/>
            <person name="Magnuson E."/>
            <person name="Levesque R."/>
            <person name="Greer C."/>
            <person name="Whyte L.G."/>
        </authorList>
    </citation>
    <scope>NUCLEOTIDE SEQUENCE [LARGE SCALE GENOMIC DNA]</scope>
    <source>
        <strain evidence="7 8">S9.3A</strain>
    </source>
</reference>
<evidence type="ECO:0000256" key="4">
    <source>
        <dbReference type="ARBA" id="ARBA00022989"/>
    </source>
</evidence>
<dbReference type="InterPro" id="IPR050833">
    <property type="entry name" value="Poly_Biosynth_Transport"/>
</dbReference>
<dbReference type="EMBL" id="RCZM01000004">
    <property type="protein sequence ID" value="TPG16053.1"/>
    <property type="molecule type" value="Genomic_DNA"/>
</dbReference>
<keyword evidence="8" id="KW-1185">Reference proteome</keyword>
<keyword evidence="4 6" id="KW-1133">Transmembrane helix</keyword>
<feature type="transmembrane region" description="Helical" evidence="6">
    <location>
        <begin position="103"/>
        <end position="125"/>
    </location>
</feature>
<evidence type="ECO:0000313" key="8">
    <source>
        <dbReference type="Proteomes" id="UP000317722"/>
    </source>
</evidence>
<evidence type="ECO:0008006" key="9">
    <source>
        <dbReference type="Google" id="ProtNLM"/>
    </source>
</evidence>
<dbReference type="Proteomes" id="UP000317722">
    <property type="component" value="Unassembled WGS sequence"/>
</dbReference>
<gene>
    <name evidence="7" type="ORF">EAH86_12505</name>
</gene>
<evidence type="ECO:0000313" key="7">
    <source>
        <dbReference type="EMBL" id="TPG16053.1"/>
    </source>
</evidence>
<comment type="caution">
    <text evidence="7">The sequence shown here is derived from an EMBL/GenBank/DDBJ whole genome shotgun (WGS) entry which is preliminary data.</text>
</comment>
<feature type="transmembrane region" description="Helical" evidence="6">
    <location>
        <begin position="338"/>
        <end position="362"/>
    </location>
</feature>
<feature type="transmembrane region" description="Helical" evidence="6">
    <location>
        <begin position="368"/>
        <end position="389"/>
    </location>
</feature>
<comment type="subcellular location">
    <subcellularLocation>
        <location evidence="1">Cell membrane</location>
        <topology evidence="1">Multi-pass membrane protein</topology>
    </subcellularLocation>
</comment>
<feature type="transmembrane region" description="Helical" evidence="6">
    <location>
        <begin position="307"/>
        <end position="326"/>
    </location>
</feature>
<dbReference type="PANTHER" id="PTHR30250:SF11">
    <property type="entry name" value="O-ANTIGEN TRANSPORTER-RELATED"/>
    <property type="match status" value="1"/>
</dbReference>
<accession>A0A502CT91</accession>
<feature type="transmembrane region" description="Helical" evidence="6">
    <location>
        <begin position="275"/>
        <end position="295"/>
    </location>
</feature>
<keyword evidence="5 6" id="KW-0472">Membrane</keyword>
<name>A0A502CT91_9MICO</name>
<evidence type="ECO:0000256" key="6">
    <source>
        <dbReference type="SAM" id="Phobius"/>
    </source>
</evidence>
<keyword evidence="2" id="KW-1003">Cell membrane</keyword>
<keyword evidence="3 6" id="KW-0812">Transmembrane</keyword>
<sequence>MSFGALQLFTAAAPILVLPVVVRLIGVEGWVGLSIGYAVGAACAIAVNLAWTMVGPSRVAHVSEPQAAAVFWESLVTRLVMAVPISAVGALASVLLSPPGHRVLAGAMCVSTASSGLASNWYYIGRGEPRGIFSYEALPKLVATLLTIPAVAISHLALIYPALIFASSIWGAAVSAKRILAPHRDGLRMPSGSWRRMRHNAVVASSAVVGAGYTGLAVPISKLSGTALTQVADFAGSLRIRSMAQMAPASSTSALQGWVSESRGEGGPSAHRMRWALAVNGAIGLLTAALVAILAPLLDGVLFGTSAQVSLLLAVLTGAACIPYALSASLSFHILAPLGATGSVAASRVAATVVGVPMLFWLAHRDGATGAAAAVLVSETLVVAMQAVFARRAWVARRQLSPAEVLTTPPMEPNP</sequence>
<evidence type="ECO:0000256" key="2">
    <source>
        <dbReference type="ARBA" id="ARBA00022475"/>
    </source>
</evidence>
<dbReference type="PANTHER" id="PTHR30250">
    <property type="entry name" value="PST FAMILY PREDICTED COLANIC ACID TRANSPORTER"/>
    <property type="match status" value="1"/>
</dbReference>
<evidence type="ECO:0000256" key="1">
    <source>
        <dbReference type="ARBA" id="ARBA00004651"/>
    </source>
</evidence>
<proteinExistence type="predicted"/>
<feature type="transmembrane region" description="Helical" evidence="6">
    <location>
        <begin position="75"/>
        <end position="97"/>
    </location>
</feature>